<keyword evidence="3" id="KW-1185">Reference proteome</keyword>
<gene>
    <name evidence="2" type="ORF">CesoFtcFv8_018886</name>
</gene>
<evidence type="ECO:0000313" key="3">
    <source>
        <dbReference type="Proteomes" id="UP001335648"/>
    </source>
</evidence>
<feature type="region of interest" description="Disordered" evidence="1">
    <location>
        <begin position="15"/>
        <end position="45"/>
    </location>
</feature>
<sequence>MHQLRGQVVCFRQKKTTGASSGKGNTRVLRSLPMLTSSSAPTSSMMSSVCAKPYSSFCPGPAEEMLPSDTGHSSLVMATQPRSERQRELTVGLEEFND</sequence>
<protein>
    <submittedName>
        <fullName evidence="2">Uncharacterized protein</fullName>
    </submittedName>
</protein>
<dbReference type="EMBL" id="JAULUE010002060">
    <property type="protein sequence ID" value="KAK5885149.1"/>
    <property type="molecule type" value="Genomic_DNA"/>
</dbReference>
<feature type="region of interest" description="Disordered" evidence="1">
    <location>
        <begin position="62"/>
        <end position="98"/>
    </location>
</feature>
<feature type="compositionally biased region" description="Low complexity" evidence="1">
    <location>
        <begin position="31"/>
        <end position="45"/>
    </location>
</feature>
<proteinExistence type="predicted"/>
<name>A0AAN8BIF3_9TELE</name>
<comment type="caution">
    <text evidence="2">The sequence shown here is derived from an EMBL/GenBank/DDBJ whole genome shotgun (WGS) entry which is preliminary data.</text>
</comment>
<dbReference type="AlphaFoldDB" id="A0AAN8BIF3"/>
<feature type="compositionally biased region" description="Polar residues" evidence="1">
    <location>
        <begin position="70"/>
        <end position="81"/>
    </location>
</feature>
<accession>A0AAN8BIF3</accession>
<reference evidence="2 3" key="1">
    <citation type="journal article" date="2023" name="Mol. Biol. Evol.">
        <title>Genomics of Secondarily Temperate Adaptation in the Only Non-Antarctic Icefish.</title>
        <authorList>
            <person name="Rivera-Colon A.G."/>
            <person name="Rayamajhi N."/>
            <person name="Minhas B.F."/>
            <person name="Madrigal G."/>
            <person name="Bilyk K.T."/>
            <person name="Yoon V."/>
            <person name="Hune M."/>
            <person name="Gregory S."/>
            <person name="Cheng C.H.C."/>
            <person name="Catchen J.M."/>
        </authorList>
    </citation>
    <scope>NUCLEOTIDE SEQUENCE [LARGE SCALE GENOMIC DNA]</scope>
    <source>
        <strain evidence="2">JC2023a</strain>
    </source>
</reference>
<dbReference type="Proteomes" id="UP001335648">
    <property type="component" value="Unassembled WGS sequence"/>
</dbReference>
<evidence type="ECO:0000256" key="1">
    <source>
        <dbReference type="SAM" id="MobiDB-lite"/>
    </source>
</evidence>
<organism evidence="2 3">
    <name type="scientific">Champsocephalus esox</name>
    <name type="common">pike icefish</name>
    <dbReference type="NCBI Taxonomy" id="159716"/>
    <lineage>
        <taxon>Eukaryota</taxon>
        <taxon>Metazoa</taxon>
        <taxon>Chordata</taxon>
        <taxon>Craniata</taxon>
        <taxon>Vertebrata</taxon>
        <taxon>Euteleostomi</taxon>
        <taxon>Actinopterygii</taxon>
        <taxon>Neopterygii</taxon>
        <taxon>Teleostei</taxon>
        <taxon>Neoteleostei</taxon>
        <taxon>Acanthomorphata</taxon>
        <taxon>Eupercaria</taxon>
        <taxon>Perciformes</taxon>
        <taxon>Notothenioidei</taxon>
        <taxon>Channichthyidae</taxon>
        <taxon>Champsocephalus</taxon>
    </lineage>
</organism>
<evidence type="ECO:0000313" key="2">
    <source>
        <dbReference type="EMBL" id="KAK5885149.1"/>
    </source>
</evidence>